<keyword evidence="2" id="KW-1185">Reference proteome</keyword>
<dbReference type="Proteomes" id="UP000216052">
    <property type="component" value="Chromosome"/>
</dbReference>
<organism evidence="1 2">
    <name type="scientific">Sporomusa acidovorans (strain ATCC 49682 / DSM 3132 / Mol)</name>
    <dbReference type="NCBI Taxonomy" id="1123286"/>
    <lineage>
        <taxon>Bacteria</taxon>
        <taxon>Bacillati</taxon>
        <taxon>Bacillota</taxon>
        <taxon>Negativicutes</taxon>
        <taxon>Selenomonadales</taxon>
        <taxon>Sporomusaceae</taxon>
        <taxon>Sporomusa</taxon>
    </lineage>
</organism>
<gene>
    <name evidence="1" type="ORF">SPACI_011890</name>
</gene>
<dbReference type="EMBL" id="CP155571">
    <property type="protein sequence ID" value="XFO71174.1"/>
    <property type="molecule type" value="Genomic_DNA"/>
</dbReference>
<evidence type="ECO:0000313" key="1">
    <source>
        <dbReference type="EMBL" id="XFO71174.1"/>
    </source>
</evidence>
<name>A0ABZ3IZB5_SPOA4</name>
<reference evidence="1" key="1">
    <citation type="submission" date="2024-05" db="EMBL/GenBank/DDBJ databases">
        <title>Isolation and characterization of Sporomusa carbonis sp. nov., a carboxydotrophic hydrogenogen in the genus of Sporomusa isolated from a charcoal burning pile.</title>
        <authorList>
            <person name="Boeer T."/>
            <person name="Rosenbaum F."/>
            <person name="Eysell L."/>
            <person name="Mueller V."/>
            <person name="Daniel R."/>
            <person name="Poehlein A."/>
        </authorList>
    </citation>
    <scope>NUCLEOTIDE SEQUENCE [LARGE SCALE GENOMIC DNA]</scope>
    <source>
        <strain evidence="1">DSM 3132</strain>
    </source>
</reference>
<accession>A0ABZ3IZB5</accession>
<sequence>MRKKLLLCMNELGLAEKALVRMTQLVFYKSGRKDFSNEELEEFTDHYLQLGLLEHTLHKLRMELTEWMKATNEGK</sequence>
<dbReference type="RefSeq" id="WP_093796004.1">
    <property type="nucleotide sequence ID" value="NZ_CP155571.1"/>
</dbReference>
<protein>
    <submittedName>
        <fullName evidence="1">Uncharacterized protein</fullName>
    </submittedName>
</protein>
<evidence type="ECO:0000313" key="2">
    <source>
        <dbReference type="Proteomes" id="UP000216052"/>
    </source>
</evidence>
<proteinExistence type="predicted"/>